<evidence type="ECO:0000256" key="1">
    <source>
        <dbReference type="ARBA" id="ARBA00004651"/>
    </source>
</evidence>
<feature type="transmembrane region" description="Helical" evidence="7">
    <location>
        <begin position="124"/>
        <end position="142"/>
    </location>
</feature>
<evidence type="ECO:0000256" key="4">
    <source>
        <dbReference type="ARBA" id="ARBA00022692"/>
    </source>
</evidence>
<dbReference type="Gene3D" id="1.20.1250.20">
    <property type="entry name" value="MFS general substrate transporter like domains"/>
    <property type="match status" value="2"/>
</dbReference>
<name>A0A917MB94_9BACL</name>
<feature type="transmembrane region" description="Helical" evidence="7">
    <location>
        <begin position="411"/>
        <end position="430"/>
    </location>
</feature>
<dbReference type="InterPro" id="IPR050189">
    <property type="entry name" value="MFS_Efflux_Transporters"/>
</dbReference>
<feature type="transmembrane region" description="Helical" evidence="7">
    <location>
        <begin position="57"/>
        <end position="79"/>
    </location>
</feature>
<reference evidence="9 10" key="1">
    <citation type="journal article" date="2014" name="Int. J. Syst. Evol. Microbiol.">
        <title>Complete genome sequence of Corynebacterium casei LMG S-19264T (=DSM 44701T), isolated from a smear-ripened cheese.</title>
        <authorList>
            <consortium name="US DOE Joint Genome Institute (JGI-PGF)"/>
            <person name="Walter F."/>
            <person name="Albersmeier A."/>
            <person name="Kalinowski J."/>
            <person name="Ruckert C."/>
        </authorList>
    </citation>
    <scope>NUCLEOTIDE SEQUENCE [LARGE SCALE GENOMIC DNA]</scope>
    <source>
        <strain evidence="9 10">CGMCC 1.15286</strain>
    </source>
</reference>
<evidence type="ECO:0000256" key="5">
    <source>
        <dbReference type="ARBA" id="ARBA00022989"/>
    </source>
</evidence>
<feature type="transmembrane region" description="Helical" evidence="7">
    <location>
        <begin position="384"/>
        <end position="405"/>
    </location>
</feature>
<dbReference type="InterPro" id="IPR036259">
    <property type="entry name" value="MFS_trans_sf"/>
</dbReference>
<dbReference type="SUPFAM" id="SSF103473">
    <property type="entry name" value="MFS general substrate transporter"/>
    <property type="match status" value="1"/>
</dbReference>
<dbReference type="CDD" id="cd17324">
    <property type="entry name" value="MFS_NepI_like"/>
    <property type="match status" value="1"/>
</dbReference>
<feature type="transmembrane region" description="Helical" evidence="7">
    <location>
        <begin position="154"/>
        <end position="175"/>
    </location>
</feature>
<keyword evidence="6 7" id="KW-0472">Membrane</keyword>
<sequence>MLLLQNDYDKLTFLEELQIEKRETKPYFQGIGVSRKMNTTLQHAQAAPLKKKGAFPLSLICLTIGAFAIGMTEFLVMGLLPNVAADLNVTISQAGQIITAYALGVAIGAPVLTMLTHSLPKKRLLILLMLIFILGNALSMIAPTYPLLVGARVLTALAHGTFLGVGSLIATYLVSPERRGSAVSIVLAGLTIANIIGVPIGTFIGQHFGWRASFGVITILGIFSLLGIMRFIPVIRGDKASSLAQEISSVLKPQVLLTLLFGLFGCASLFAMFTYISPVLQSISGFQENSVTWILVIFGIGVTIGNIIGGKLADWKQLPYLAINYAVLAIVLAALTVMLSNPILAVITIFLWGVAAFAILPGIQLRTMTLAGDAPMLTATANHSALNIGNALGAYTGGAAITLAGLHSLTWLAAGLATLGLIGVLLSFMLDRKVKLKAAQS</sequence>
<dbReference type="AlphaFoldDB" id="A0A917MB94"/>
<evidence type="ECO:0000256" key="7">
    <source>
        <dbReference type="SAM" id="Phobius"/>
    </source>
</evidence>
<dbReference type="Pfam" id="PF07690">
    <property type="entry name" value="MFS_1"/>
    <property type="match status" value="1"/>
</dbReference>
<feature type="transmembrane region" description="Helical" evidence="7">
    <location>
        <begin position="182"/>
        <end position="204"/>
    </location>
</feature>
<dbReference type="GO" id="GO:0005886">
    <property type="term" value="C:plasma membrane"/>
    <property type="evidence" value="ECO:0007669"/>
    <property type="project" value="UniProtKB-SubCell"/>
</dbReference>
<feature type="transmembrane region" description="Helical" evidence="7">
    <location>
        <begin position="343"/>
        <end position="363"/>
    </location>
</feature>
<keyword evidence="2" id="KW-0813">Transport</keyword>
<dbReference type="Proteomes" id="UP000600247">
    <property type="component" value="Unassembled WGS sequence"/>
</dbReference>
<keyword evidence="5 7" id="KW-1133">Transmembrane helix</keyword>
<gene>
    <name evidence="9" type="ORF">GCM10010918_55020</name>
</gene>
<keyword evidence="3" id="KW-1003">Cell membrane</keyword>
<feature type="transmembrane region" description="Helical" evidence="7">
    <location>
        <begin position="320"/>
        <end position="337"/>
    </location>
</feature>
<feature type="transmembrane region" description="Helical" evidence="7">
    <location>
        <begin position="91"/>
        <end position="112"/>
    </location>
</feature>
<keyword evidence="4 7" id="KW-0812">Transmembrane</keyword>
<evidence type="ECO:0000256" key="6">
    <source>
        <dbReference type="ARBA" id="ARBA00023136"/>
    </source>
</evidence>
<evidence type="ECO:0000256" key="2">
    <source>
        <dbReference type="ARBA" id="ARBA00022448"/>
    </source>
</evidence>
<evidence type="ECO:0000256" key="3">
    <source>
        <dbReference type="ARBA" id="ARBA00022475"/>
    </source>
</evidence>
<dbReference type="GO" id="GO:0022857">
    <property type="term" value="F:transmembrane transporter activity"/>
    <property type="evidence" value="ECO:0007669"/>
    <property type="project" value="InterPro"/>
</dbReference>
<feature type="domain" description="Major facilitator superfamily (MFS) profile" evidence="8">
    <location>
        <begin position="58"/>
        <end position="435"/>
    </location>
</feature>
<proteinExistence type="predicted"/>
<comment type="caution">
    <text evidence="9">The sequence shown here is derived from an EMBL/GenBank/DDBJ whole genome shotgun (WGS) entry which is preliminary data.</text>
</comment>
<comment type="subcellular location">
    <subcellularLocation>
        <location evidence="1">Cell membrane</location>
        <topology evidence="1">Multi-pass membrane protein</topology>
    </subcellularLocation>
</comment>
<feature type="transmembrane region" description="Helical" evidence="7">
    <location>
        <begin position="290"/>
        <end position="308"/>
    </location>
</feature>
<feature type="transmembrane region" description="Helical" evidence="7">
    <location>
        <begin position="255"/>
        <end position="278"/>
    </location>
</feature>
<dbReference type="InterPro" id="IPR011701">
    <property type="entry name" value="MFS"/>
</dbReference>
<evidence type="ECO:0000313" key="10">
    <source>
        <dbReference type="Proteomes" id="UP000600247"/>
    </source>
</evidence>
<accession>A0A917MB94</accession>
<dbReference type="PANTHER" id="PTHR43124">
    <property type="entry name" value="PURINE EFFLUX PUMP PBUE"/>
    <property type="match status" value="1"/>
</dbReference>
<dbReference type="PROSITE" id="PS50850">
    <property type="entry name" value="MFS"/>
    <property type="match status" value="1"/>
</dbReference>
<keyword evidence="10" id="KW-1185">Reference proteome</keyword>
<dbReference type="InterPro" id="IPR020846">
    <property type="entry name" value="MFS_dom"/>
</dbReference>
<dbReference type="EMBL" id="BMHY01000021">
    <property type="protein sequence ID" value="GGG89282.1"/>
    <property type="molecule type" value="Genomic_DNA"/>
</dbReference>
<evidence type="ECO:0000259" key="8">
    <source>
        <dbReference type="PROSITE" id="PS50850"/>
    </source>
</evidence>
<dbReference type="PANTHER" id="PTHR43124:SF8">
    <property type="entry name" value="INNER MEMBRANE TRANSPORT PROTEIN YDHP"/>
    <property type="match status" value="1"/>
</dbReference>
<evidence type="ECO:0000313" key="9">
    <source>
        <dbReference type="EMBL" id="GGG89282.1"/>
    </source>
</evidence>
<feature type="transmembrane region" description="Helical" evidence="7">
    <location>
        <begin position="210"/>
        <end position="235"/>
    </location>
</feature>
<organism evidence="9 10">
    <name type="scientific">Paenibacillus radicis</name>
    <name type="common">ex Gao et al. 2016</name>
    <dbReference type="NCBI Taxonomy" id="1737354"/>
    <lineage>
        <taxon>Bacteria</taxon>
        <taxon>Bacillati</taxon>
        <taxon>Bacillota</taxon>
        <taxon>Bacilli</taxon>
        <taxon>Bacillales</taxon>
        <taxon>Paenibacillaceae</taxon>
        <taxon>Paenibacillus</taxon>
    </lineage>
</organism>
<protein>
    <submittedName>
        <fullName evidence="9">MFS transporter</fullName>
    </submittedName>
</protein>